<evidence type="ECO:0000313" key="7">
    <source>
        <dbReference type="EMBL" id="GAJ04183.1"/>
    </source>
</evidence>
<organism evidence="7">
    <name type="scientific">marine sediment metagenome</name>
    <dbReference type="NCBI Taxonomy" id="412755"/>
    <lineage>
        <taxon>unclassified sequences</taxon>
        <taxon>metagenomes</taxon>
        <taxon>ecological metagenomes</taxon>
    </lineage>
</organism>
<reference evidence="7" key="1">
    <citation type="journal article" date="2014" name="Front. Microbiol.">
        <title>High frequency of phylogenetically diverse reductive dehalogenase-homologous genes in deep subseafloor sedimentary metagenomes.</title>
        <authorList>
            <person name="Kawai M."/>
            <person name="Futagami T."/>
            <person name="Toyoda A."/>
            <person name="Takaki Y."/>
            <person name="Nishi S."/>
            <person name="Hori S."/>
            <person name="Arai W."/>
            <person name="Tsubouchi T."/>
            <person name="Morono Y."/>
            <person name="Uchiyama I."/>
            <person name="Ito T."/>
            <person name="Fujiyama A."/>
            <person name="Inagaki F."/>
            <person name="Takami H."/>
        </authorList>
    </citation>
    <scope>NUCLEOTIDE SEQUENCE</scope>
    <source>
        <strain evidence="7">Expedition CK06-06</strain>
    </source>
</reference>
<dbReference type="GO" id="GO:0006004">
    <property type="term" value="P:fucose metabolic process"/>
    <property type="evidence" value="ECO:0007669"/>
    <property type="project" value="TreeGrafter"/>
</dbReference>
<name>X1TFU1_9ZZZZ</name>
<dbReference type="EC" id="3.2.1.51" evidence="2"/>
<dbReference type="InterPro" id="IPR017853">
    <property type="entry name" value="GH"/>
</dbReference>
<evidence type="ECO:0000256" key="4">
    <source>
        <dbReference type="ARBA" id="ARBA00022801"/>
    </source>
</evidence>
<dbReference type="AlphaFoldDB" id="X1TFU1"/>
<dbReference type="InterPro" id="IPR057739">
    <property type="entry name" value="Glyco_hydro_29_N"/>
</dbReference>
<evidence type="ECO:0000256" key="2">
    <source>
        <dbReference type="ARBA" id="ARBA00012662"/>
    </source>
</evidence>
<accession>X1TFU1</accession>
<dbReference type="PANTHER" id="PTHR10030">
    <property type="entry name" value="ALPHA-L-FUCOSIDASE"/>
    <property type="match status" value="1"/>
</dbReference>
<dbReference type="GO" id="GO:0005764">
    <property type="term" value="C:lysosome"/>
    <property type="evidence" value="ECO:0007669"/>
    <property type="project" value="TreeGrafter"/>
</dbReference>
<dbReference type="Gene3D" id="3.20.20.80">
    <property type="entry name" value="Glycosidases"/>
    <property type="match status" value="1"/>
</dbReference>
<dbReference type="SMART" id="SM00812">
    <property type="entry name" value="Alpha_L_fucos"/>
    <property type="match status" value="1"/>
</dbReference>
<evidence type="ECO:0000256" key="1">
    <source>
        <dbReference type="ARBA" id="ARBA00007951"/>
    </source>
</evidence>
<dbReference type="PANTHER" id="PTHR10030:SF37">
    <property type="entry name" value="ALPHA-L-FUCOSIDASE-RELATED"/>
    <property type="match status" value="1"/>
</dbReference>
<dbReference type="InterPro" id="IPR000933">
    <property type="entry name" value="Glyco_hydro_29"/>
</dbReference>
<keyword evidence="4" id="KW-0378">Hydrolase</keyword>
<feature type="domain" description="Glycoside hydrolase family 29 N-terminal" evidence="6">
    <location>
        <begin position="27"/>
        <end position="125"/>
    </location>
</feature>
<comment type="caution">
    <text evidence="7">The sequence shown here is derived from an EMBL/GenBank/DDBJ whole genome shotgun (WGS) entry which is preliminary data.</text>
</comment>
<evidence type="ECO:0000259" key="6">
    <source>
        <dbReference type="Pfam" id="PF01120"/>
    </source>
</evidence>
<sequence>MQKEIFKSREELGKNAGKDAGRAINEAVSKTPAGRDLIKPYVKALRKNDLKVGIYFSQLDWSHQDYPHFTRKKNRYSNDSVQWNRFLDFNRAQLKEVVTGYKPDLIWFDGDWDYSAEQWKAKELSEQVRKWH</sequence>
<dbReference type="GO" id="GO:0004560">
    <property type="term" value="F:alpha-L-fucosidase activity"/>
    <property type="evidence" value="ECO:0007669"/>
    <property type="project" value="InterPro"/>
</dbReference>
<dbReference type="GO" id="GO:0016139">
    <property type="term" value="P:glycoside catabolic process"/>
    <property type="evidence" value="ECO:0007669"/>
    <property type="project" value="TreeGrafter"/>
</dbReference>
<comment type="similarity">
    <text evidence="1">Belongs to the glycosyl hydrolase 29 family.</text>
</comment>
<gene>
    <name evidence="7" type="ORF">S12H4_51964</name>
</gene>
<keyword evidence="3" id="KW-0732">Signal</keyword>
<evidence type="ECO:0000256" key="5">
    <source>
        <dbReference type="ARBA" id="ARBA00023295"/>
    </source>
</evidence>
<proteinExistence type="inferred from homology"/>
<protein>
    <recommendedName>
        <fullName evidence="2">alpha-L-fucosidase</fullName>
        <ecNumber evidence="2">3.2.1.51</ecNumber>
    </recommendedName>
</protein>
<dbReference type="EMBL" id="BARW01032906">
    <property type="protein sequence ID" value="GAJ04183.1"/>
    <property type="molecule type" value="Genomic_DNA"/>
</dbReference>
<evidence type="ECO:0000256" key="3">
    <source>
        <dbReference type="ARBA" id="ARBA00022729"/>
    </source>
</evidence>
<dbReference type="SUPFAM" id="SSF51445">
    <property type="entry name" value="(Trans)glycosidases"/>
    <property type="match status" value="1"/>
</dbReference>
<dbReference type="Pfam" id="PF01120">
    <property type="entry name" value="Alpha_L_fucos"/>
    <property type="match status" value="1"/>
</dbReference>
<keyword evidence="5" id="KW-0326">Glycosidase</keyword>